<reference evidence="3" key="1">
    <citation type="journal article" date="2019" name="Int. J. Syst. Evol. Microbiol.">
        <title>The Global Catalogue of Microorganisms (GCM) 10K type strain sequencing project: providing services to taxonomists for standard genome sequencing and annotation.</title>
        <authorList>
            <consortium name="The Broad Institute Genomics Platform"/>
            <consortium name="The Broad Institute Genome Sequencing Center for Infectious Disease"/>
            <person name="Wu L."/>
            <person name="Ma J."/>
        </authorList>
    </citation>
    <scope>NUCLEOTIDE SEQUENCE [LARGE SCALE GENOMIC DNA]</scope>
    <source>
        <strain evidence="3">NBRC 112416</strain>
    </source>
</reference>
<feature type="transmembrane region" description="Helical" evidence="1">
    <location>
        <begin position="17"/>
        <end position="39"/>
    </location>
</feature>
<gene>
    <name evidence="2" type="ORF">GCM10010862_32830</name>
</gene>
<comment type="caution">
    <text evidence="2">The sequence shown here is derived from an EMBL/GenBank/DDBJ whole genome shotgun (WGS) entry which is preliminary data.</text>
</comment>
<evidence type="ECO:0000313" key="2">
    <source>
        <dbReference type="EMBL" id="GLQ56024.1"/>
    </source>
</evidence>
<sequence>MPSISDNFRDFKASKTVLFWSCAGCAIATMVVGFTWGGWVTGGSAQARADEAAEQAVAQLAADICVNRYLASPDARANLTALKEESAYSRDGILEDGGWVTFADREPIDGAADLCADQLAEIDLSSLPETPVADAGAVSAMTPTIVQ</sequence>
<protein>
    <submittedName>
        <fullName evidence="2">Uncharacterized protein</fullName>
    </submittedName>
</protein>
<evidence type="ECO:0000313" key="3">
    <source>
        <dbReference type="Proteomes" id="UP001156691"/>
    </source>
</evidence>
<accession>A0ABQ5W8A8</accession>
<evidence type="ECO:0000256" key="1">
    <source>
        <dbReference type="SAM" id="Phobius"/>
    </source>
</evidence>
<keyword evidence="3" id="KW-1185">Reference proteome</keyword>
<name>A0ABQ5W8A8_9HYPH</name>
<dbReference type="Proteomes" id="UP001156691">
    <property type="component" value="Unassembled WGS sequence"/>
</dbReference>
<keyword evidence="1" id="KW-0472">Membrane</keyword>
<proteinExistence type="predicted"/>
<dbReference type="RefSeq" id="WP_284341439.1">
    <property type="nucleotide sequence ID" value="NZ_BSNS01000015.1"/>
</dbReference>
<organism evidence="2 3">
    <name type="scientific">Devosia nitrariae</name>
    <dbReference type="NCBI Taxonomy" id="2071872"/>
    <lineage>
        <taxon>Bacteria</taxon>
        <taxon>Pseudomonadati</taxon>
        <taxon>Pseudomonadota</taxon>
        <taxon>Alphaproteobacteria</taxon>
        <taxon>Hyphomicrobiales</taxon>
        <taxon>Devosiaceae</taxon>
        <taxon>Devosia</taxon>
    </lineage>
</organism>
<keyword evidence="1" id="KW-1133">Transmembrane helix</keyword>
<dbReference type="EMBL" id="BSNS01000015">
    <property type="protein sequence ID" value="GLQ56024.1"/>
    <property type="molecule type" value="Genomic_DNA"/>
</dbReference>
<keyword evidence="1" id="KW-0812">Transmembrane</keyword>